<feature type="domain" description="Spaetzle" evidence="6">
    <location>
        <begin position="189"/>
        <end position="282"/>
    </location>
</feature>
<dbReference type="GO" id="GO:0005121">
    <property type="term" value="F:Toll binding"/>
    <property type="evidence" value="ECO:0007669"/>
    <property type="project" value="TreeGrafter"/>
</dbReference>
<evidence type="ECO:0000256" key="5">
    <source>
        <dbReference type="SAM" id="SignalP"/>
    </source>
</evidence>
<evidence type="ECO:0000256" key="1">
    <source>
        <dbReference type="ARBA" id="ARBA00022729"/>
    </source>
</evidence>
<dbReference type="EMBL" id="QOIP01000007">
    <property type="protein sequence ID" value="RLU20379.1"/>
    <property type="molecule type" value="Genomic_DNA"/>
</dbReference>
<dbReference type="PANTHER" id="PTHR23199:SF12">
    <property type="entry name" value="NEUROTROPHIN 1-RELATED"/>
    <property type="match status" value="1"/>
</dbReference>
<comment type="caution">
    <text evidence="7">The sequence shown here is derived from an EMBL/GenBank/DDBJ whole genome shotgun (WGS) entry which is preliminary data.</text>
</comment>
<evidence type="ECO:0000256" key="4">
    <source>
        <dbReference type="SAM" id="MobiDB-lite"/>
    </source>
</evidence>
<dbReference type="PANTHER" id="PTHR23199">
    <property type="entry name" value="NEUROTROPHIN 1-RELATED"/>
    <property type="match status" value="1"/>
</dbReference>
<dbReference type="GO" id="GO:0045087">
    <property type="term" value="P:innate immune response"/>
    <property type="evidence" value="ECO:0007669"/>
    <property type="project" value="TreeGrafter"/>
</dbReference>
<feature type="compositionally biased region" description="Polar residues" evidence="4">
    <location>
        <begin position="81"/>
        <end position="94"/>
    </location>
</feature>
<organism evidence="7 8">
    <name type="scientific">Ooceraea biroi</name>
    <name type="common">Clonal raider ant</name>
    <name type="synonym">Cerapachys biroi</name>
    <dbReference type="NCBI Taxonomy" id="2015173"/>
    <lineage>
        <taxon>Eukaryota</taxon>
        <taxon>Metazoa</taxon>
        <taxon>Ecdysozoa</taxon>
        <taxon>Arthropoda</taxon>
        <taxon>Hexapoda</taxon>
        <taxon>Insecta</taxon>
        <taxon>Pterygota</taxon>
        <taxon>Neoptera</taxon>
        <taxon>Endopterygota</taxon>
        <taxon>Hymenoptera</taxon>
        <taxon>Apocrita</taxon>
        <taxon>Aculeata</taxon>
        <taxon>Formicoidea</taxon>
        <taxon>Formicidae</taxon>
        <taxon>Dorylinae</taxon>
        <taxon>Ooceraea</taxon>
    </lineage>
</organism>
<dbReference type="GO" id="GO:0008083">
    <property type="term" value="F:growth factor activity"/>
    <property type="evidence" value="ECO:0007669"/>
    <property type="project" value="TreeGrafter"/>
</dbReference>
<keyword evidence="1 5" id="KW-0732">Signal</keyword>
<dbReference type="GO" id="GO:0005615">
    <property type="term" value="C:extracellular space"/>
    <property type="evidence" value="ECO:0007669"/>
    <property type="project" value="UniProtKB-ARBA"/>
</dbReference>
<feature type="signal peptide" evidence="5">
    <location>
        <begin position="1"/>
        <end position="25"/>
    </location>
</feature>
<dbReference type="Proteomes" id="UP000279307">
    <property type="component" value="Chromosome 7"/>
</dbReference>
<sequence length="313" mass="35163">MTPRALWKACLAFILVCQTARRVGGHPRRPSAPEAEDAVMQDLISTAYENGELLRSEQWRWDESDEDDGGVGRPVQRDASKQGTVTSDETSVSSRPRDGAQGEQRASWEASSTGTSMQSDDNIIFPTDRRFVPSPTSVCENSTYCEEVSNYPRQLVNAAIARNASLRFLGSIDPLSDIEQRIDSADDSPLCRYREQMIYPQSAKNKENQWLFVVNQDNLKQGIRIEVCMNDGQECSMIQDFAEGYKTSCKQKYIYRELAAVGSDGNVIKDSFRFPSSCCCHVKFVGDPQLRLRFGLRYNQTTSATTRSSQRGM</sequence>
<feature type="region of interest" description="Disordered" evidence="4">
    <location>
        <begin position="57"/>
        <end position="122"/>
    </location>
</feature>
<evidence type="ECO:0000313" key="7">
    <source>
        <dbReference type="EMBL" id="RLU20379.1"/>
    </source>
</evidence>
<evidence type="ECO:0000259" key="6">
    <source>
        <dbReference type="Pfam" id="PF16077"/>
    </source>
</evidence>
<evidence type="ECO:0000313" key="8">
    <source>
        <dbReference type="Proteomes" id="UP000279307"/>
    </source>
</evidence>
<dbReference type="SUPFAM" id="SSF57501">
    <property type="entry name" value="Cystine-knot cytokines"/>
    <property type="match status" value="1"/>
</dbReference>
<protein>
    <recommendedName>
        <fullName evidence="6">Spaetzle domain-containing protein</fullName>
    </recommendedName>
</protein>
<dbReference type="Gene3D" id="2.10.90.10">
    <property type="entry name" value="Cystine-knot cytokines"/>
    <property type="match status" value="1"/>
</dbReference>
<dbReference type="InterPro" id="IPR032104">
    <property type="entry name" value="Spaetzle"/>
</dbReference>
<gene>
    <name evidence="7" type="ORF">DMN91_006987</name>
</gene>
<reference evidence="7 8" key="1">
    <citation type="journal article" date="2018" name="Genome Res.">
        <title>The genomic architecture and molecular evolution of ant odorant receptors.</title>
        <authorList>
            <person name="McKenzie S.K."/>
            <person name="Kronauer D.J.C."/>
        </authorList>
    </citation>
    <scope>NUCLEOTIDE SEQUENCE [LARGE SCALE GENOMIC DNA]</scope>
    <source>
        <strain evidence="7">Clonal line C1</strain>
    </source>
</reference>
<dbReference type="OrthoDB" id="6359065at2759"/>
<dbReference type="FunFam" id="2.10.90.10:FF:000056">
    <property type="entry name" value="Protein spaetzle"/>
    <property type="match status" value="1"/>
</dbReference>
<dbReference type="InterPro" id="IPR052444">
    <property type="entry name" value="Spz/Toll_ligand-like"/>
</dbReference>
<dbReference type="AlphaFoldDB" id="A0A3L8DKF2"/>
<feature type="compositionally biased region" description="Polar residues" evidence="4">
    <location>
        <begin position="109"/>
        <end position="121"/>
    </location>
</feature>
<proteinExistence type="predicted"/>
<evidence type="ECO:0000256" key="2">
    <source>
        <dbReference type="ARBA" id="ARBA00023157"/>
    </source>
</evidence>
<dbReference type="GO" id="GO:0021556">
    <property type="term" value="P:central nervous system formation"/>
    <property type="evidence" value="ECO:0007669"/>
    <property type="project" value="TreeGrafter"/>
</dbReference>
<accession>A0A3L8DKF2</accession>
<keyword evidence="3" id="KW-0325">Glycoprotein</keyword>
<evidence type="ECO:0000256" key="3">
    <source>
        <dbReference type="ARBA" id="ARBA00023180"/>
    </source>
</evidence>
<name>A0A3L8DKF2_OOCBI</name>
<dbReference type="Pfam" id="PF16077">
    <property type="entry name" value="Spaetzle"/>
    <property type="match status" value="1"/>
</dbReference>
<feature type="chain" id="PRO_5018006009" description="Spaetzle domain-containing protein" evidence="5">
    <location>
        <begin position="26"/>
        <end position="313"/>
    </location>
</feature>
<keyword evidence="2" id="KW-1015">Disulfide bond</keyword>
<dbReference type="InterPro" id="IPR029034">
    <property type="entry name" value="Cystine-knot_cytokine"/>
</dbReference>